<evidence type="ECO:0000259" key="9">
    <source>
        <dbReference type="Pfam" id="PF16916"/>
    </source>
</evidence>
<proteinExistence type="inferred from homology"/>
<dbReference type="InterPro" id="IPR027470">
    <property type="entry name" value="Cation_efflux_CTD"/>
</dbReference>
<dbReference type="Pfam" id="PF01545">
    <property type="entry name" value="Cation_efflux"/>
    <property type="match status" value="1"/>
</dbReference>
<keyword evidence="5 7" id="KW-1133">Transmembrane helix</keyword>
<reference evidence="10 11" key="1">
    <citation type="submission" date="2016-10" db="EMBL/GenBank/DDBJ databases">
        <authorList>
            <person name="de Groot N.N."/>
        </authorList>
    </citation>
    <scope>NUCLEOTIDE SEQUENCE [LARGE SCALE GENOMIC DNA]</scope>
    <source>
        <strain evidence="10 11">DSM 44778</strain>
    </source>
</reference>
<dbReference type="Pfam" id="PF16916">
    <property type="entry name" value="ZT_dimer"/>
    <property type="match status" value="1"/>
</dbReference>
<dbReference type="Gene3D" id="1.20.1510.10">
    <property type="entry name" value="Cation efflux protein transmembrane domain"/>
    <property type="match status" value="1"/>
</dbReference>
<dbReference type="InterPro" id="IPR036837">
    <property type="entry name" value="Cation_efflux_CTD_sf"/>
</dbReference>
<dbReference type="PANTHER" id="PTHR43840">
    <property type="entry name" value="MITOCHONDRIAL METAL TRANSPORTER 1-RELATED"/>
    <property type="match status" value="1"/>
</dbReference>
<dbReference type="SUPFAM" id="SSF160240">
    <property type="entry name" value="Cation efflux protein cytoplasmic domain-like"/>
    <property type="match status" value="1"/>
</dbReference>
<evidence type="ECO:0000259" key="8">
    <source>
        <dbReference type="Pfam" id="PF01545"/>
    </source>
</evidence>
<dbReference type="Proteomes" id="UP000199545">
    <property type="component" value="Unassembled WGS sequence"/>
</dbReference>
<evidence type="ECO:0000256" key="6">
    <source>
        <dbReference type="ARBA" id="ARBA00023136"/>
    </source>
</evidence>
<evidence type="ECO:0000313" key="11">
    <source>
        <dbReference type="Proteomes" id="UP000199545"/>
    </source>
</evidence>
<evidence type="ECO:0000256" key="1">
    <source>
        <dbReference type="ARBA" id="ARBA00004141"/>
    </source>
</evidence>
<dbReference type="Gene3D" id="3.30.70.1350">
    <property type="entry name" value="Cation efflux protein, cytoplasmic domain"/>
    <property type="match status" value="1"/>
</dbReference>
<evidence type="ECO:0000256" key="7">
    <source>
        <dbReference type="SAM" id="Phobius"/>
    </source>
</evidence>
<dbReference type="GO" id="GO:0008324">
    <property type="term" value="F:monoatomic cation transmembrane transporter activity"/>
    <property type="evidence" value="ECO:0007669"/>
    <property type="project" value="InterPro"/>
</dbReference>
<dbReference type="NCBIfam" id="TIGR01297">
    <property type="entry name" value="CDF"/>
    <property type="match status" value="1"/>
</dbReference>
<dbReference type="GO" id="GO:0016020">
    <property type="term" value="C:membrane"/>
    <property type="evidence" value="ECO:0007669"/>
    <property type="project" value="UniProtKB-SubCell"/>
</dbReference>
<keyword evidence="4 7" id="KW-0812">Transmembrane</keyword>
<feature type="transmembrane region" description="Helical" evidence="7">
    <location>
        <begin position="81"/>
        <end position="103"/>
    </location>
</feature>
<dbReference type="RefSeq" id="WP_341849626.1">
    <property type="nucleotide sequence ID" value="NZ_FORR01000004.1"/>
</dbReference>
<keyword evidence="11" id="KW-1185">Reference proteome</keyword>
<dbReference type="PANTHER" id="PTHR43840:SF50">
    <property type="entry name" value="MANGANESE EFFLUX SYSTEM PROTEIN MNES"/>
    <property type="match status" value="1"/>
</dbReference>
<feature type="transmembrane region" description="Helical" evidence="7">
    <location>
        <begin position="12"/>
        <end position="32"/>
    </location>
</feature>
<dbReference type="EMBL" id="FORR01000004">
    <property type="protein sequence ID" value="SFJ09027.1"/>
    <property type="molecule type" value="Genomic_DNA"/>
</dbReference>
<protein>
    <submittedName>
        <fullName evidence="10">Cation diffusion facilitator family transporter</fullName>
    </submittedName>
</protein>
<dbReference type="InterPro" id="IPR050291">
    <property type="entry name" value="CDF_Transporter"/>
</dbReference>
<dbReference type="InterPro" id="IPR058533">
    <property type="entry name" value="Cation_efflux_TM"/>
</dbReference>
<dbReference type="InterPro" id="IPR027469">
    <property type="entry name" value="Cation_efflux_TMD_sf"/>
</dbReference>
<dbReference type="AlphaFoldDB" id="A0A1I3NIM1"/>
<comment type="similarity">
    <text evidence="2">Belongs to the cation diffusion facilitator (CDF) transporter (TC 2.A.4) family.</text>
</comment>
<dbReference type="SUPFAM" id="SSF161111">
    <property type="entry name" value="Cation efflux protein transmembrane domain-like"/>
    <property type="match status" value="1"/>
</dbReference>
<dbReference type="InterPro" id="IPR002524">
    <property type="entry name" value="Cation_efflux"/>
</dbReference>
<dbReference type="STRING" id="46223.SAMN05421852_104156"/>
<evidence type="ECO:0000256" key="5">
    <source>
        <dbReference type="ARBA" id="ARBA00022989"/>
    </source>
</evidence>
<sequence length="295" mass="32437">MEKDLTKLSEKAAWLSIGAYILLSAGKLAAGYFTHSKALTADGLNNSTDILASLAVLVGLKLSRKPADQDHPYGHRRAETIASLIASFIMTAVGIEVLVKAGQALINKQIHRPDWSAVWVSLVCAIIMYIVYRYNLYIAKKTNSQAVKAAAKDNLSDSLVSLGACIGIIGSQFQLPWLDPVTAFIVGGIICKTAWEIFQESTHTLTDGIDVNLLAQLHHSVAQVQGVKQIQRIKGRLHGNEILVDVDITVDPHLNVIESHMITEVIEEKLRNEFQIAHIQVHVEPDQNQRIAIKK</sequence>
<gene>
    <name evidence="10" type="ORF">SAMN05421852_104156</name>
</gene>
<name>A0A1I3NIM1_9BACL</name>
<organism evidence="10 11">
    <name type="scientific">Thermoflavimicrobium dichotomicum</name>
    <dbReference type="NCBI Taxonomy" id="46223"/>
    <lineage>
        <taxon>Bacteria</taxon>
        <taxon>Bacillati</taxon>
        <taxon>Bacillota</taxon>
        <taxon>Bacilli</taxon>
        <taxon>Bacillales</taxon>
        <taxon>Thermoactinomycetaceae</taxon>
        <taxon>Thermoflavimicrobium</taxon>
    </lineage>
</organism>
<evidence type="ECO:0000256" key="4">
    <source>
        <dbReference type="ARBA" id="ARBA00022692"/>
    </source>
</evidence>
<evidence type="ECO:0000256" key="2">
    <source>
        <dbReference type="ARBA" id="ARBA00008114"/>
    </source>
</evidence>
<comment type="subcellular location">
    <subcellularLocation>
        <location evidence="1">Membrane</location>
        <topology evidence="1">Multi-pass membrane protein</topology>
    </subcellularLocation>
</comment>
<keyword evidence="3" id="KW-0813">Transport</keyword>
<accession>A0A1I3NIM1</accession>
<evidence type="ECO:0000313" key="10">
    <source>
        <dbReference type="EMBL" id="SFJ09027.1"/>
    </source>
</evidence>
<keyword evidence="6 7" id="KW-0472">Membrane</keyword>
<feature type="transmembrane region" description="Helical" evidence="7">
    <location>
        <begin position="115"/>
        <end position="132"/>
    </location>
</feature>
<dbReference type="FunFam" id="1.20.1510.10:FF:000006">
    <property type="entry name" value="Divalent cation efflux transporter"/>
    <property type="match status" value="1"/>
</dbReference>
<feature type="domain" description="Cation efflux protein cytoplasmic" evidence="9">
    <location>
        <begin position="214"/>
        <end position="285"/>
    </location>
</feature>
<feature type="domain" description="Cation efflux protein transmembrane" evidence="8">
    <location>
        <begin position="14"/>
        <end position="205"/>
    </location>
</feature>
<evidence type="ECO:0000256" key="3">
    <source>
        <dbReference type="ARBA" id="ARBA00022448"/>
    </source>
</evidence>